<evidence type="ECO:0008006" key="3">
    <source>
        <dbReference type="Google" id="ProtNLM"/>
    </source>
</evidence>
<evidence type="ECO:0000313" key="2">
    <source>
        <dbReference type="EMBL" id="VFK70368.1"/>
    </source>
</evidence>
<dbReference type="AlphaFoldDB" id="A0A451A7S6"/>
<dbReference type="Pfam" id="PF14103">
    <property type="entry name" value="DUF4276"/>
    <property type="match status" value="1"/>
</dbReference>
<accession>A0A451A7S6</accession>
<gene>
    <name evidence="1" type="ORF">BECKUNK1418G_GA0071005_102131</name>
    <name evidence="2" type="ORF">BECKUNK1418H_GA0071006_102731</name>
</gene>
<organism evidence="1">
    <name type="scientific">Candidatus Kentrum sp. UNK</name>
    <dbReference type="NCBI Taxonomy" id="2126344"/>
    <lineage>
        <taxon>Bacteria</taxon>
        <taxon>Pseudomonadati</taxon>
        <taxon>Pseudomonadota</taxon>
        <taxon>Gammaproteobacteria</taxon>
        <taxon>Candidatus Kentrum</taxon>
    </lineage>
</organism>
<sequence>MRFEILVEDKSGKRMLQILLPKILGGGHEWRIFSYRGVGRIPKGLAGKPDLRKRLLLNDLPMRLRGYGKAFRESREAAVVIVVCDLDKRDREGFLAELRAVLVGCDPAPETRFCLAIEEGEAWLLGDPDAIRAAYPKARKKVLESYRNDSICGAWERLADAIHPGGAQALRAEGWQTIGAEKSRWAERIAPHMAPDRNRSPSFAYFRDEVRALGDNASREHRRCNLE</sequence>
<name>A0A451A7S6_9GAMM</name>
<dbReference type="EMBL" id="CAADFZ010000021">
    <property type="protein sequence ID" value="VFK62083.1"/>
    <property type="molecule type" value="Genomic_DNA"/>
</dbReference>
<proteinExistence type="predicted"/>
<dbReference type="InterPro" id="IPR025455">
    <property type="entry name" value="DUF4276"/>
</dbReference>
<dbReference type="EMBL" id="CAADGD010000027">
    <property type="protein sequence ID" value="VFK70368.1"/>
    <property type="molecule type" value="Genomic_DNA"/>
</dbReference>
<protein>
    <recommendedName>
        <fullName evidence="3">DUF4276 family protein</fullName>
    </recommendedName>
</protein>
<evidence type="ECO:0000313" key="1">
    <source>
        <dbReference type="EMBL" id="VFK62083.1"/>
    </source>
</evidence>
<reference evidence="1" key="1">
    <citation type="submission" date="2019-02" db="EMBL/GenBank/DDBJ databases">
        <authorList>
            <person name="Gruber-Vodicka R. H."/>
            <person name="Seah K. B. B."/>
        </authorList>
    </citation>
    <scope>NUCLEOTIDE SEQUENCE</scope>
    <source>
        <strain evidence="2">BECK_BY19</strain>
        <strain evidence="1">BECK_BY8</strain>
    </source>
</reference>